<dbReference type="EMBL" id="CP136865">
    <property type="protein sequence ID" value="WOJ95464.1"/>
    <property type="molecule type" value="Genomic_DNA"/>
</dbReference>
<dbReference type="SMART" id="SM00460">
    <property type="entry name" value="TGc"/>
    <property type="match status" value="1"/>
</dbReference>
<dbReference type="InterPro" id="IPR002931">
    <property type="entry name" value="Transglutaminase-like"/>
</dbReference>
<dbReference type="PANTHER" id="PTHR33490">
    <property type="entry name" value="BLR5614 PROTEIN-RELATED"/>
    <property type="match status" value="1"/>
</dbReference>
<accession>A0ABZ0IAA3</accession>
<dbReference type="SUPFAM" id="SSF54001">
    <property type="entry name" value="Cysteine proteinases"/>
    <property type="match status" value="1"/>
</dbReference>
<reference evidence="2 3" key="1">
    <citation type="submission" date="2023-10" db="EMBL/GenBank/DDBJ databases">
        <title>Two novel species belonging to the OM43/NOR5 clade.</title>
        <authorList>
            <person name="Park M."/>
        </authorList>
    </citation>
    <scope>NUCLEOTIDE SEQUENCE [LARGE SCALE GENOMIC DNA]</scope>
    <source>
        <strain evidence="2 3">IMCC45268</strain>
    </source>
</reference>
<dbReference type="Gene3D" id="2.60.40.2250">
    <property type="match status" value="1"/>
</dbReference>
<gene>
    <name evidence="2" type="ORF">R0137_09355</name>
</gene>
<evidence type="ECO:0000313" key="3">
    <source>
        <dbReference type="Proteomes" id="UP001626549"/>
    </source>
</evidence>
<proteinExistence type="predicted"/>
<dbReference type="RefSeq" id="WP_407326162.1">
    <property type="nucleotide sequence ID" value="NZ_CP136865.1"/>
</dbReference>
<feature type="domain" description="Transglutaminase-like" evidence="1">
    <location>
        <begin position="158"/>
        <end position="218"/>
    </location>
</feature>
<evidence type="ECO:0000313" key="2">
    <source>
        <dbReference type="EMBL" id="WOJ95464.1"/>
    </source>
</evidence>
<dbReference type="Proteomes" id="UP001626549">
    <property type="component" value="Chromosome"/>
</dbReference>
<evidence type="ECO:0000259" key="1">
    <source>
        <dbReference type="SMART" id="SM00460"/>
    </source>
</evidence>
<keyword evidence="3" id="KW-1185">Reference proteome</keyword>
<sequence length="260" mass="29061">MILQIDAHLHYAVQAETDIILQITVPSFADQRILSEELLLSDSLHSGSVLGEERFGERKLLHIETDFECSYSARVEVDRPLLDVAQLSAVAPHKLPSDALRYLMPSRYCQSDELQSFVEAEFGDSIGGERIARLRDWIFERFRYSSESSNSQTTAVDTFVHRQGVCRDFAHVLIALARASSIPARFVSAYAPYVTPQDFHAVAEVYLDHTWHLVDATGMAASNQIARIGVGLDAAEVSFLSSFGPLMFQNQSVHVRVESE</sequence>
<organism evidence="2 3">
    <name type="scientific">Congregibacter brevis</name>
    <dbReference type="NCBI Taxonomy" id="3081201"/>
    <lineage>
        <taxon>Bacteria</taxon>
        <taxon>Pseudomonadati</taxon>
        <taxon>Pseudomonadota</taxon>
        <taxon>Gammaproteobacteria</taxon>
        <taxon>Cellvibrionales</taxon>
        <taxon>Halieaceae</taxon>
        <taxon>Congregibacter</taxon>
    </lineage>
</organism>
<protein>
    <submittedName>
        <fullName evidence="2">Transglutaminase family protein</fullName>
    </submittedName>
</protein>
<name>A0ABZ0IAA3_9GAMM</name>
<dbReference type="PANTHER" id="PTHR33490:SF12">
    <property type="entry name" value="BLL5557 PROTEIN"/>
    <property type="match status" value="1"/>
</dbReference>
<dbReference type="InterPro" id="IPR038765">
    <property type="entry name" value="Papain-like_cys_pep_sf"/>
</dbReference>
<dbReference type="Gene3D" id="3.10.620.30">
    <property type="match status" value="1"/>
</dbReference>
<dbReference type="Pfam" id="PF01841">
    <property type="entry name" value="Transglut_core"/>
    <property type="match status" value="1"/>
</dbReference>